<feature type="transmembrane region" description="Helical" evidence="1">
    <location>
        <begin position="26"/>
        <end position="49"/>
    </location>
</feature>
<organism evidence="2 3">
    <name type="scientific">Desulfotignum phosphitoxidans DSM 13687</name>
    <dbReference type="NCBI Taxonomy" id="1286635"/>
    <lineage>
        <taxon>Bacteria</taxon>
        <taxon>Pseudomonadati</taxon>
        <taxon>Thermodesulfobacteriota</taxon>
        <taxon>Desulfobacteria</taxon>
        <taxon>Desulfobacterales</taxon>
        <taxon>Desulfobacteraceae</taxon>
        <taxon>Desulfotignum</taxon>
    </lineage>
</organism>
<keyword evidence="1" id="KW-0472">Membrane</keyword>
<sequence length="176" mass="18992">MNYPAAMTRLARLDPTGVRQLPLNHLPWICMFHVSILGLIYGGTAAWLSRDMLLGQGLLKLTLAGIPVAFLMHAGAALFIWVFLKALGGNASFLTAYFTLGVAAISLWPVAPFLAMLQAQSPPGPAIIIVCGITGLYGLAVTAKMIQHAFELSFVRMVIALSVAVLYIGCFLYLWI</sequence>
<dbReference type="OrthoDB" id="5419178at2"/>
<dbReference type="AlphaFoldDB" id="S0G3F7"/>
<feature type="transmembrane region" description="Helical" evidence="1">
    <location>
        <begin position="96"/>
        <end position="115"/>
    </location>
</feature>
<name>S0G3F7_9BACT</name>
<feature type="transmembrane region" description="Helical" evidence="1">
    <location>
        <begin position="153"/>
        <end position="175"/>
    </location>
</feature>
<proteinExistence type="predicted"/>
<evidence type="ECO:0008006" key="4">
    <source>
        <dbReference type="Google" id="ProtNLM"/>
    </source>
</evidence>
<protein>
    <recommendedName>
        <fullName evidence="4">Yip1 domain-containing protein</fullName>
    </recommendedName>
</protein>
<feature type="transmembrane region" description="Helical" evidence="1">
    <location>
        <begin position="127"/>
        <end position="147"/>
    </location>
</feature>
<dbReference type="Proteomes" id="UP000014216">
    <property type="component" value="Unassembled WGS sequence"/>
</dbReference>
<accession>S0G3F7</accession>
<evidence type="ECO:0000313" key="3">
    <source>
        <dbReference type="Proteomes" id="UP000014216"/>
    </source>
</evidence>
<comment type="caution">
    <text evidence="2">The sequence shown here is derived from an EMBL/GenBank/DDBJ whole genome shotgun (WGS) entry which is preliminary data.</text>
</comment>
<evidence type="ECO:0000256" key="1">
    <source>
        <dbReference type="SAM" id="Phobius"/>
    </source>
</evidence>
<keyword evidence="1" id="KW-0812">Transmembrane</keyword>
<dbReference type="EMBL" id="APJX01000007">
    <property type="protein sequence ID" value="EMS78712.1"/>
    <property type="molecule type" value="Genomic_DNA"/>
</dbReference>
<gene>
    <name evidence="2" type="ORF">Dpo_7c01880</name>
</gene>
<keyword evidence="1" id="KW-1133">Transmembrane helix</keyword>
<evidence type="ECO:0000313" key="2">
    <source>
        <dbReference type="EMBL" id="EMS78712.1"/>
    </source>
</evidence>
<reference evidence="2 3" key="1">
    <citation type="journal article" date="2013" name="Genome Announc.">
        <title>Draft Genome Sequence of Desulfotignum phosphitoxidans DSM 13687 Strain FiPS-3.</title>
        <authorList>
            <person name="Poehlein A."/>
            <person name="Daniel R."/>
            <person name="Simeonova D.D."/>
        </authorList>
    </citation>
    <scope>NUCLEOTIDE SEQUENCE [LARGE SCALE GENOMIC DNA]</scope>
    <source>
        <strain evidence="2 3">DSM 13687</strain>
    </source>
</reference>
<dbReference type="RefSeq" id="WP_006967220.1">
    <property type="nucleotide sequence ID" value="NZ_APJX01000007.1"/>
</dbReference>
<feature type="transmembrane region" description="Helical" evidence="1">
    <location>
        <begin position="61"/>
        <end position="84"/>
    </location>
</feature>
<keyword evidence="3" id="KW-1185">Reference proteome</keyword>